<dbReference type="Gene3D" id="3.20.20.70">
    <property type="entry name" value="Aldolase class I"/>
    <property type="match status" value="1"/>
</dbReference>
<accession>A0A9D1XAJ1</accession>
<dbReference type="InterPro" id="IPR036206">
    <property type="entry name" value="ThiamineP_synth_sf"/>
</dbReference>
<comment type="pathway">
    <text evidence="1">Cofactor biosynthesis; thiamine diphosphate biosynthesis.</text>
</comment>
<sequence>MKLIVITTPTFFEGEAEALNLLLEASVDRIHIRKPDSERHTFEVLIQAIRPEYLDRITLHDHHAIAVEKGLGGIHLNRRNPVAPAGFNGLVSRSCHSLEELVQHKQTSDYLFLSPIFDSLSKVGYESQFSLDTLEKASRQGIIDEKVIALGGLSRQTIPTIRTIPFGGYALLGAIWGKTPETLSKDELLRRYKSIQDETRDNIS</sequence>
<dbReference type="PANTHER" id="PTHR20857:SF15">
    <property type="entry name" value="THIAMINE-PHOSPHATE SYNTHASE"/>
    <property type="match status" value="1"/>
</dbReference>
<name>A0A9D1XAJ1_9BACT</name>
<dbReference type="CDD" id="cd00564">
    <property type="entry name" value="TMP_TenI"/>
    <property type="match status" value="1"/>
</dbReference>
<evidence type="ECO:0000313" key="4">
    <source>
        <dbReference type="EMBL" id="HIX75968.1"/>
    </source>
</evidence>
<dbReference type="EMBL" id="DXEL01000090">
    <property type="protein sequence ID" value="HIX75968.1"/>
    <property type="molecule type" value="Genomic_DNA"/>
</dbReference>
<protein>
    <submittedName>
        <fullName evidence="4">Thiamine phosphate synthase</fullName>
    </submittedName>
</protein>
<dbReference type="PANTHER" id="PTHR20857">
    <property type="entry name" value="THIAMINE-PHOSPHATE PYROPHOSPHORYLASE"/>
    <property type="match status" value="1"/>
</dbReference>
<dbReference type="AlphaFoldDB" id="A0A9D1XAJ1"/>
<proteinExistence type="predicted"/>
<dbReference type="InterPro" id="IPR013785">
    <property type="entry name" value="Aldolase_TIM"/>
</dbReference>
<reference evidence="4" key="1">
    <citation type="journal article" date="2021" name="PeerJ">
        <title>Extensive microbial diversity within the chicken gut microbiome revealed by metagenomics and culture.</title>
        <authorList>
            <person name="Gilroy R."/>
            <person name="Ravi A."/>
            <person name="Getino M."/>
            <person name="Pursley I."/>
            <person name="Horton D.L."/>
            <person name="Alikhan N.F."/>
            <person name="Baker D."/>
            <person name="Gharbi K."/>
            <person name="Hall N."/>
            <person name="Watson M."/>
            <person name="Adriaenssens E.M."/>
            <person name="Foster-Nyarko E."/>
            <person name="Jarju S."/>
            <person name="Secka A."/>
            <person name="Antonio M."/>
            <person name="Oren A."/>
            <person name="Chaudhuri R.R."/>
            <person name="La Ragione R."/>
            <person name="Hildebrand F."/>
            <person name="Pallen M.J."/>
        </authorList>
    </citation>
    <scope>NUCLEOTIDE SEQUENCE</scope>
    <source>
        <strain evidence="4">ChiGjej6B6-14162</strain>
    </source>
</reference>
<evidence type="ECO:0000313" key="5">
    <source>
        <dbReference type="Proteomes" id="UP000886740"/>
    </source>
</evidence>
<feature type="domain" description="Thiamine phosphate synthase/TenI" evidence="3">
    <location>
        <begin position="4"/>
        <end position="175"/>
    </location>
</feature>
<evidence type="ECO:0000259" key="3">
    <source>
        <dbReference type="Pfam" id="PF02581"/>
    </source>
</evidence>
<reference evidence="4" key="2">
    <citation type="submission" date="2021-04" db="EMBL/GenBank/DDBJ databases">
        <authorList>
            <person name="Gilroy R."/>
        </authorList>
    </citation>
    <scope>NUCLEOTIDE SEQUENCE</scope>
    <source>
        <strain evidence="4">ChiGjej6B6-14162</strain>
    </source>
</reference>
<keyword evidence="2" id="KW-0784">Thiamine biosynthesis</keyword>
<organism evidence="4 5">
    <name type="scientific">Candidatus Parabacteroides intestinipullorum</name>
    <dbReference type="NCBI Taxonomy" id="2838723"/>
    <lineage>
        <taxon>Bacteria</taxon>
        <taxon>Pseudomonadati</taxon>
        <taxon>Bacteroidota</taxon>
        <taxon>Bacteroidia</taxon>
        <taxon>Bacteroidales</taxon>
        <taxon>Tannerellaceae</taxon>
        <taxon>Parabacteroides</taxon>
    </lineage>
</organism>
<dbReference type="Pfam" id="PF02581">
    <property type="entry name" value="TMP-TENI"/>
    <property type="match status" value="1"/>
</dbReference>
<dbReference type="SUPFAM" id="SSF51391">
    <property type="entry name" value="Thiamin phosphate synthase"/>
    <property type="match status" value="1"/>
</dbReference>
<dbReference type="GO" id="GO:0004789">
    <property type="term" value="F:thiamine-phosphate diphosphorylase activity"/>
    <property type="evidence" value="ECO:0007669"/>
    <property type="project" value="TreeGrafter"/>
</dbReference>
<dbReference type="Proteomes" id="UP000886740">
    <property type="component" value="Unassembled WGS sequence"/>
</dbReference>
<gene>
    <name evidence="4" type="ORF">H9977_13190</name>
</gene>
<comment type="caution">
    <text evidence="4">The sequence shown here is derived from an EMBL/GenBank/DDBJ whole genome shotgun (WGS) entry which is preliminary data.</text>
</comment>
<dbReference type="InterPro" id="IPR022998">
    <property type="entry name" value="ThiamineP_synth_TenI"/>
</dbReference>
<dbReference type="GO" id="GO:0005737">
    <property type="term" value="C:cytoplasm"/>
    <property type="evidence" value="ECO:0007669"/>
    <property type="project" value="TreeGrafter"/>
</dbReference>
<dbReference type="GO" id="GO:0009228">
    <property type="term" value="P:thiamine biosynthetic process"/>
    <property type="evidence" value="ECO:0007669"/>
    <property type="project" value="UniProtKB-KW"/>
</dbReference>
<evidence type="ECO:0000256" key="1">
    <source>
        <dbReference type="ARBA" id="ARBA00004948"/>
    </source>
</evidence>
<evidence type="ECO:0000256" key="2">
    <source>
        <dbReference type="ARBA" id="ARBA00022977"/>
    </source>
</evidence>